<keyword evidence="4" id="KW-1185">Reference proteome</keyword>
<evidence type="ECO:0000313" key="3">
    <source>
        <dbReference type="Ensembl" id="ENSHHUP00000028563.1"/>
    </source>
</evidence>
<dbReference type="InterPro" id="IPR013783">
    <property type="entry name" value="Ig-like_fold"/>
</dbReference>
<protein>
    <recommendedName>
        <fullName evidence="2">Fibronectin type-III domain-containing protein</fullName>
    </recommendedName>
</protein>
<dbReference type="InterPro" id="IPR036116">
    <property type="entry name" value="FN3_sf"/>
</dbReference>
<keyword evidence="1" id="KW-0732">Signal</keyword>
<dbReference type="CDD" id="cd00063">
    <property type="entry name" value="FN3"/>
    <property type="match status" value="1"/>
</dbReference>
<feature type="signal peptide" evidence="1">
    <location>
        <begin position="1"/>
        <end position="25"/>
    </location>
</feature>
<name>A0A4W5LRL2_9TELE</name>
<dbReference type="AlphaFoldDB" id="A0A4W5LRL2"/>
<dbReference type="PROSITE" id="PS50853">
    <property type="entry name" value="FN3"/>
    <property type="match status" value="1"/>
</dbReference>
<accession>A0A4W5LRL2</accession>
<evidence type="ECO:0000256" key="1">
    <source>
        <dbReference type="SAM" id="SignalP"/>
    </source>
</evidence>
<organism evidence="3 4">
    <name type="scientific">Hucho hucho</name>
    <name type="common">huchen</name>
    <dbReference type="NCBI Taxonomy" id="62062"/>
    <lineage>
        <taxon>Eukaryota</taxon>
        <taxon>Metazoa</taxon>
        <taxon>Chordata</taxon>
        <taxon>Craniata</taxon>
        <taxon>Vertebrata</taxon>
        <taxon>Euteleostomi</taxon>
        <taxon>Actinopterygii</taxon>
        <taxon>Neopterygii</taxon>
        <taxon>Teleostei</taxon>
        <taxon>Protacanthopterygii</taxon>
        <taxon>Salmoniformes</taxon>
        <taxon>Salmonidae</taxon>
        <taxon>Salmoninae</taxon>
        <taxon>Hucho</taxon>
    </lineage>
</organism>
<evidence type="ECO:0000259" key="2">
    <source>
        <dbReference type="PROSITE" id="PS50853"/>
    </source>
</evidence>
<dbReference type="Ensembl" id="ENSHHUT00000029743.1">
    <property type="protein sequence ID" value="ENSHHUP00000028563.1"/>
    <property type="gene ID" value="ENSHHUG00000018203.1"/>
</dbReference>
<sequence length="150" mass="16430">MLKMQGAGFCFETLVLLVLSATLCSKSVPSIMNCFCVRAPVCVCACVCFQTANTTNLSHMVTGLKPNTLYEFSVMVTKGRRTSTWSMTAQGTTFETIPSSSPKDVTVVSKELKPRTIIVNWQPPSEANGKITGETTHCYQLYSESEKQVV</sequence>
<dbReference type="Gene3D" id="2.60.40.10">
    <property type="entry name" value="Immunoglobulins"/>
    <property type="match status" value="2"/>
</dbReference>
<evidence type="ECO:0000313" key="4">
    <source>
        <dbReference type="Proteomes" id="UP000314982"/>
    </source>
</evidence>
<dbReference type="Proteomes" id="UP000314982">
    <property type="component" value="Unassembled WGS sequence"/>
</dbReference>
<proteinExistence type="predicted"/>
<reference evidence="3" key="2">
    <citation type="submission" date="2025-08" db="UniProtKB">
        <authorList>
            <consortium name="Ensembl"/>
        </authorList>
    </citation>
    <scope>IDENTIFICATION</scope>
</reference>
<dbReference type="SUPFAM" id="SSF49265">
    <property type="entry name" value="Fibronectin type III"/>
    <property type="match status" value="1"/>
</dbReference>
<reference evidence="3" key="3">
    <citation type="submission" date="2025-09" db="UniProtKB">
        <authorList>
            <consortium name="Ensembl"/>
        </authorList>
    </citation>
    <scope>IDENTIFICATION</scope>
</reference>
<feature type="chain" id="PRO_5021358624" description="Fibronectin type-III domain-containing protein" evidence="1">
    <location>
        <begin position="26"/>
        <end position="150"/>
    </location>
</feature>
<dbReference type="STRING" id="62062.ENSHHUP00000028563"/>
<dbReference type="InterPro" id="IPR003961">
    <property type="entry name" value="FN3_dom"/>
</dbReference>
<dbReference type="GeneTree" id="ENSGT00940000156684"/>
<feature type="domain" description="Fibronectin type-III" evidence="2">
    <location>
        <begin position="101"/>
        <end position="150"/>
    </location>
</feature>
<reference evidence="4" key="1">
    <citation type="submission" date="2018-06" db="EMBL/GenBank/DDBJ databases">
        <title>Genome assembly of Danube salmon.</title>
        <authorList>
            <person name="Macqueen D.J."/>
            <person name="Gundappa M.K."/>
        </authorList>
    </citation>
    <scope>NUCLEOTIDE SEQUENCE [LARGE SCALE GENOMIC DNA]</scope>
</reference>